<evidence type="ECO:0000313" key="2">
    <source>
        <dbReference type="Proteomes" id="UP001279642"/>
    </source>
</evidence>
<gene>
    <name evidence="1" type="ORF">SMD27_17805</name>
</gene>
<name>A0ABU5EH02_9PROT</name>
<dbReference type="Pfam" id="PF07310">
    <property type="entry name" value="PAS_5"/>
    <property type="match status" value="1"/>
</dbReference>
<accession>A0ABU5EH02</accession>
<dbReference type="Proteomes" id="UP001279642">
    <property type="component" value="Unassembled WGS sequence"/>
</dbReference>
<proteinExistence type="predicted"/>
<dbReference type="InterPro" id="IPR009922">
    <property type="entry name" value="DUF1457"/>
</dbReference>
<organism evidence="1 2">
    <name type="scientific">Dongia soli</name>
    <dbReference type="NCBI Taxonomy" id="600628"/>
    <lineage>
        <taxon>Bacteria</taxon>
        <taxon>Pseudomonadati</taxon>
        <taxon>Pseudomonadota</taxon>
        <taxon>Alphaproteobacteria</taxon>
        <taxon>Rhodospirillales</taxon>
        <taxon>Dongiaceae</taxon>
        <taxon>Dongia</taxon>
    </lineage>
</organism>
<reference evidence="1 2" key="1">
    <citation type="journal article" date="2016" name="Antonie Van Leeuwenhoek">
        <title>Dongia soli sp. nov., isolated from soil from Dokdo, Korea.</title>
        <authorList>
            <person name="Kim D.U."/>
            <person name="Lee H."/>
            <person name="Kim H."/>
            <person name="Kim S.G."/>
            <person name="Ka J.O."/>
        </authorList>
    </citation>
    <scope>NUCLEOTIDE SEQUENCE [LARGE SCALE GENOMIC DNA]</scope>
    <source>
        <strain evidence="1 2">D78</strain>
    </source>
</reference>
<sequence length="170" mass="19613">MFSGIQPISLAELRSWRVRRLAEYWEIKRGAAVLPAREDFELGDLTALLPYMLVAAIEADPFRVFYRLDGTKIVEMNGVELHGRYLDELHEQSAWVEEGMRIYRQAWESCEPVFGAYTWPTQLNAVCHVEVGIFPVTFRGARCQCLALEDWEVGDDSHLRHDRPQPFISA</sequence>
<comment type="caution">
    <text evidence="1">The sequence shown here is derived from an EMBL/GenBank/DDBJ whole genome shotgun (WGS) entry which is preliminary data.</text>
</comment>
<protein>
    <submittedName>
        <fullName evidence="1">PAS domain-containing protein</fullName>
    </submittedName>
</protein>
<dbReference type="EMBL" id="JAXCLW010000005">
    <property type="protein sequence ID" value="MDY0884703.1"/>
    <property type="molecule type" value="Genomic_DNA"/>
</dbReference>
<dbReference type="RefSeq" id="WP_320509775.1">
    <property type="nucleotide sequence ID" value="NZ_JAXCLW010000005.1"/>
</dbReference>
<evidence type="ECO:0000313" key="1">
    <source>
        <dbReference type="EMBL" id="MDY0884703.1"/>
    </source>
</evidence>
<keyword evidence="2" id="KW-1185">Reference proteome</keyword>